<evidence type="ECO:0000256" key="7">
    <source>
        <dbReference type="ARBA" id="ARBA00023139"/>
    </source>
</evidence>
<dbReference type="Proteomes" id="UP000448038">
    <property type="component" value="Unassembled WGS sequence"/>
</dbReference>
<comment type="caution">
    <text evidence="10">The sequence shown here is derived from an EMBL/GenBank/DDBJ whole genome shotgun (WGS) entry which is preliminary data.</text>
</comment>
<name>A0A1B9PDD3_ALIFS</name>
<keyword evidence="8" id="KW-0449">Lipoprotein</keyword>
<dbReference type="Gene3D" id="3.40.50.10610">
    <property type="entry name" value="ABC-type transport auxiliary lipoprotein component"/>
    <property type="match status" value="2"/>
</dbReference>
<evidence type="ECO:0000256" key="4">
    <source>
        <dbReference type="ARBA" id="ARBA00022475"/>
    </source>
</evidence>
<keyword evidence="6" id="KW-0472">Membrane</keyword>
<evidence type="ECO:0000313" key="13">
    <source>
        <dbReference type="Proteomes" id="UP000321787"/>
    </source>
</evidence>
<dbReference type="GeneID" id="54165122"/>
<feature type="signal peptide" evidence="9">
    <location>
        <begin position="1"/>
        <end position="19"/>
    </location>
</feature>
<dbReference type="EMBL" id="BJTZ01000041">
    <property type="protein sequence ID" value="GEK15808.1"/>
    <property type="molecule type" value="Genomic_DNA"/>
</dbReference>
<evidence type="ECO:0000256" key="5">
    <source>
        <dbReference type="ARBA" id="ARBA00022729"/>
    </source>
</evidence>
<reference evidence="10 13" key="1">
    <citation type="submission" date="2019-07" db="EMBL/GenBank/DDBJ databases">
        <title>Whole genome shotgun sequence of Aliivibrio fischeri NBRC 101058.</title>
        <authorList>
            <person name="Hosoyama A."/>
            <person name="Uohara A."/>
            <person name="Ohji S."/>
            <person name="Ichikawa N."/>
        </authorList>
    </citation>
    <scope>NUCLEOTIDE SEQUENCE [LARGE SCALE GENOMIC DNA]</scope>
    <source>
        <strain evidence="10 13">NBRC 101058</strain>
    </source>
</reference>
<evidence type="ECO:0000313" key="15">
    <source>
        <dbReference type="Proteomes" id="UP000448038"/>
    </source>
</evidence>
<evidence type="ECO:0000256" key="8">
    <source>
        <dbReference type="ARBA" id="ARBA00023288"/>
    </source>
</evidence>
<evidence type="ECO:0000256" key="1">
    <source>
        <dbReference type="ARBA" id="ARBA00003989"/>
    </source>
</evidence>
<comment type="similarity">
    <text evidence="2">Belongs to the CsgG family.</text>
</comment>
<evidence type="ECO:0000313" key="10">
    <source>
        <dbReference type="EMBL" id="GEK15808.1"/>
    </source>
</evidence>
<dbReference type="RefSeq" id="WP_005421307.1">
    <property type="nucleotide sequence ID" value="NZ_BJTZ01000041.1"/>
</dbReference>
<dbReference type="PANTHER" id="PTHR41164:SF1">
    <property type="entry name" value="CURLI PRODUCTION ASSEMBLY_TRANSPORT COMPONENT CSGG"/>
    <property type="match status" value="1"/>
</dbReference>
<proteinExistence type="inferred from homology"/>
<reference evidence="14 15" key="2">
    <citation type="submission" date="2019-11" db="EMBL/GenBank/DDBJ databases">
        <title>Using colonization assays and comparative genomics to discover symbiosis behaviors and factors in Vibrio fischeri.</title>
        <authorList>
            <person name="Bongrand C."/>
            <person name="Moriano-Gutierrez S."/>
            <person name="Arevalo P."/>
            <person name="Mcfall-Ngai M."/>
            <person name="Visick K."/>
            <person name="Polz M.F."/>
            <person name="Ruby E.G."/>
        </authorList>
    </citation>
    <scope>NUCLEOTIDE SEQUENCE [LARGE SCALE GENOMIC DNA]</scope>
    <source>
        <strain evidence="14">emors.3.2</strain>
        <strain evidence="11">Emors.3.2</strain>
        <strain evidence="12">Emors.4.1</strain>
        <strain evidence="15">emors.4.1</strain>
    </source>
</reference>
<comment type="function">
    <text evidence="1">May be involved in the biogenesis of curli organelles.</text>
</comment>
<dbReference type="EMBL" id="WOBO01000016">
    <property type="protein sequence ID" value="MUK46463.1"/>
    <property type="molecule type" value="Genomic_DNA"/>
</dbReference>
<dbReference type="Proteomes" id="UP000321787">
    <property type="component" value="Unassembled WGS sequence"/>
</dbReference>
<evidence type="ECO:0000313" key="12">
    <source>
        <dbReference type="EMBL" id="MUK49099.1"/>
    </source>
</evidence>
<keyword evidence="5 9" id="KW-0732">Signal</keyword>
<sequence length="278" mass="30554">MKYSIYYLFILLLAGCSNSIDIPETSESPTLMQRGANYIDLISLPKPQGKIFVSVYDFRDQTGQYKPQPNSNFSTAVPQGGTALLTMALLDSEWFYPLERQGLQNLLTERKIIRAAQKKQESISNHGSTLPSLLSANVMIEGGIVAYDSNIKTGGAGARYLGIGGSGQYRADQVTVNIRAVDVRSGKILTSVTTSKTILSYEVSAGAFRFVDYKELLEVELGYTNNEPVNIALMSAIDSAVIHLIVKGVQQGLWRPANLDTRNNPIFKKYASETNQIL</sequence>
<gene>
    <name evidence="10" type="primary">csgG</name>
    <name evidence="10" type="ORF">AFI02nite_38440</name>
    <name evidence="11" type="ORF">GNP77_13835</name>
    <name evidence="12" type="ORF">GNP88_07885</name>
</gene>
<organism evidence="10 13">
    <name type="scientific">Aliivibrio fischeri</name>
    <name type="common">Vibrio fischeri</name>
    <dbReference type="NCBI Taxonomy" id="668"/>
    <lineage>
        <taxon>Bacteria</taxon>
        <taxon>Pseudomonadati</taxon>
        <taxon>Pseudomonadota</taxon>
        <taxon>Gammaproteobacteria</taxon>
        <taxon>Vibrionales</taxon>
        <taxon>Vibrionaceae</taxon>
        <taxon>Aliivibrio</taxon>
    </lineage>
</organism>
<protein>
    <recommendedName>
        <fullName evidence="3">Curli production assembly/transport component CsgG</fullName>
    </recommendedName>
</protein>
<dbReference type="EMBL" id="WOBN01000012">
    <property type="protein sequence ID" value="MUK49099.1"/>
    <property type="molecule type" value="Genomic_DNA"/>
</dbReference>
<dbReference type="GO" id="GO:0030288">
    <property type="term" value="C:outer membrane-bounded periplasmic space"/>
    <property type="evidence" value="ECO:0007669"/>
    <property type="project" value="InterPro"/>
</dbReference>
<dbReference type="PANTHER" id="PTHR41164">
    <property type="entry name" value="CURLI PRODUCTION ASSEMBLY/TRANSPORT COMPONENT CSGG"/>
    <property type="match status" value="1"/>
</dbReference>
<dbReference type="Proteomes" id="UP000435323">
    <property type="component" value="Unassembled WGS sequence"/>
</dbReference>
<evidence type="ECO:0000313" key="11">
    <source>
        <dbReference type="EMBL" id="MUK46463.1"/>
    </source>
</evidence>
<evidence type="ECO:0000313" key="14">
    <source>
        <dbReference type="Proteomes" id="UP000435323"/>
    </source>
</evidence>
<accession>A0A1B9PDD3</accession>
<dbReference type="InterPro" id="IPR005534">
    <property type="entry name" value="Curli_assmbl/transp-comp_CsgG"/>
</dbReference>
<evidence type="ECO:0000256" key="2">
    <source>
        <dbReference type="ARBA" id="ARBA00008899"/>
    </source>
</evidence>
<keyword evidence="7" id="KW-0564">Palmitate</keyword>
<feature type="chain" id="PRO_5008632853" description="Curli production assembly/transport component CsgG" evidence="9">
    <location>
        <begin position="20"/>
        <end position="278"/>
    </location>
</feature>
<evidence type="ECO:0000256" key="3">
    <source>
        <dbReference type="ARBA" id="ARBA00014028"/>
    </source>
</evidence>
<keyword evidence="4" id="KW-1003">Cell membrane</keyword>
<evidence type="ECO:0000256" key="6">
    <source>
        <dbReference type="ARBA" id="ARBA00023136"/>
    </source>
</evidence>
<dbReference type="PROSITE" id="PS51257">
    <property type="entry name" value="PROKAR_LIPOPROTEIN"/>
    <property type="match status" value="1"/>
</dbReference>
<dbReference type="AlphaFoldDB" id="A0A1B9PDD3"/>
<dbReference type="Pfam" id="PF03783">
    <property type="entry name" value="CsgG"/>
    <property type="match status" value="1"/>
</dbReference>
<dbReference type="OMA" id="TQGAASM"/>
<evidence type="ECO:0000256" key="9">
    <source>
        <dbReference type="SAM" id="SignalP"/>
    </source>
</evidence>